<comment type="caution">
    <text evidence="1">The sequence shown here is derived from an EMBL/GenBank/DDBJ whole genome shotgun (WGS) entry which is preliminary data.</text>
</comment>
<sequence>MDTLLSGIVDGTIYATLGQGSSLNPIHLAADKTCRQSHTEVKVKISNCRLVSVCSSNLSYSATRSSSLIFIREKH</sequence>
<dbReference type="AlphaFoldDB" id="A0A9N7VNE6"/>
<dbReference type="EMBL" id="CADEAL010004290">
    <property type="protein sequence ID" value="CAB1456187.1"/>
    <property type="molecule type" value="Genomic_DNA"/>
</dbReference>
<accession>A0A9N7VNE6</accession>
<proteinExistence type="predicted"/>
<name>A0A9N7VNE6_PLEPL</name>
<evidence type="ECO:0000313" key="2">
    <source>
        <dbReference type="Proteomes" id="UP001153269"/>
    </source>
</evidence>
<organism evidence="1 2">
    <name type="scientific">Pleuronectes platessa</name>
    <name type="common">European plaice</name>
    <dbReference type="NCBI Taxonomy" id="8262"/>
    <lineage>
        <taxon>Eukaryota</taxon>
        <taxon>Metazoa</taxon>
        <taxon>Chordata</taxon>
        <taxon>Craniata</taxon>
        <taxon>Vertebrata</taxon>
        <taxon>Euteleostomi</taxon>
        <taxon>Actinopterygii</taxon>
        <taxon>Neopterygii</taxon>
        <taxon>Teleostei</taxon>
        <taxon>Neoteleostei</taxon>
        <taxon>Acanthomorphata</taxon>
        <taxon>Carangaria</taxon>
        <taxon>Pleuronectiformes</taxon>
        <taxon>Pleuronectoidei</taxon>
        <taxon>Pleuronectidae</taxon>
        <taxon>Pleuronectes</taxon>
    </lineage>
</organism>
<reference evidence="1" key="1">
    <citation type="submission" date="2020-03" db="EMBL/GenBank/DDBJ databases">
        <authorList>
            <person name="Weist P."/>
        </authorList>
    </citation>
    <scope>NUCLEOTIDE SEQUENCE</scope>
</reference>
<evidence type="ECO:0000313" key="1">
    <source>
        <dbReference type="EMBL" id="CAB1456187.1"/>
    </source>
</evidence>
<dbReference type="Proteomes" id="UP001153269">
    <property type="component" value="Unassembled WGS sequence"/>
</dbReference>
<keyword evidence="2" id="KW-1185">Reference proteome</keyword>
<protein>
    <submittedName>
        <fullName evidence="1">Uncharacterized protein</fullName>
    </submittedName>
</protein>
<gene>
    <name evidence="1" type="ORF">PLEPLA_LOCUS43968</name>
</gene>